<evidence type="ECO:0000256" key="6">
    <source>
        <dbReference type="PIRSR" id="PIRSR608256-1"/>
    </source>
</evidence>
<name>A0A8J7JJ88_9BACT</name>
<dbReference type="InterPro" id="IPR009003">
    <property type="entry name" value="Peptidase_S1_PA"/>
</dbReference>
<keyword evidence="5 8" id="KW-0720">Serine protease</keyword>
<dbReference type="SMART" id="SM00028">
    <property type="entry name" value="TPR"/>
    <property type="match status" value="12"/>
</dbReference>
<feature type="repeat" description="TPR" evidence="7">
    <location>
        <begin position="786"/>
        <end position="819"/>
    </location>
</feature>
<accession>A0A8J7JJ88</accession>
<protein>
    <recommendedName>
        <fullName evidence="8">Serine protease</fullName>
        <ecNumber evidence="8">3.4.21.-</ecNumber>
    </recommendedName>
</protein>
<dbReference type="PRINTS" id="PR00839">
    <property type="entry name" value="V8PROTEASE"/>
</dbReference>
<dbReference type="Gene3D" id="1.25.40.10">
    <property type="entry name" value="Tetratricopeptide repeat domain"/>
    <property type="match status" value="4"/>
</dbReference>
<dbReference type="EMBL" id="JAEMHM010000005">
    <property type="protein sequence ID" value="MBJ6724605.1"/>
    <property type="molecule type" value="Genomic_DNA"/>
</dbReference>
<dbReference type="SUPFAM" id="SSF50494">
    <property type="entry name" value="Trypsin-like serine proteases"/>
    <property type="match status" value="1"/>
</dbReference>
<dbReference type="Pfam" id="PF00515">
    <property type="entry name" value="TPR_1"/>
    <property type="match status" value="1"/>
</dbReference>
<dbReference type="InterPro" id="IPR011990">
    <property type="entry name" value="TPR-like_helical_dom_sf"/>
</dbReference>
<feature type="repeat" description="TPR" evidence="7">
    <location>
        <begin position="752"/>
        <end position="785"/>
    </location>
</feature>
<dbReference type="Pfam" id="PF13181">
    <property type="entry name" value="TPR_8"/>
    <property type="match status" value="1"/>
</dbReference>
<evidence type="ECO:0000256" key="8">
    <source>
        <dbReference type="RuleBase" id="RU004296"/>
    </source>
</evidence>
<keyword evidence="3 8" id="KW-0378">Hydrolase</keyword>
<evidence type="ECO:0000256" key="7">
    <source>
        <dbReference type="PROSITE-ProRule" id="PRU00339"/>
    </source>
</evidence>
<evidence type="ECO:0000256" key="4">
    <source>
        <dbReference type="ARBA" id="ARBA00022803"/>
    </source>
</evidence>
<dbReference type="PROSITE" id="PS50005">
    <property type="entry name" value="TPR"/>
    <property type="match status" value="7"/>
</dbReference>
<sequence length="1105" mass="121987">MHKLLSMVVLITLTLSCSAPVFADETLSPKILEQIQSAVFEVVVPKPDNDALIKYQEPLPLNRIPFTVRNDKFFSIGTAFAIGPNTFVSAAHVVTMGTESLAGEPKLRDRSGKVYAIDQILKYSDRRDFIVFTAKECSVGLPLEINPTAQLNHRVYAVGNALGEGVVIRDGLYTSDTPEQEDGSWNWLRFSAAASPGNSGGPLLDGAGRVIGIILRKSPSENLNLALPIAEVTQHQELAHFHRSSYFALPIIEHKREMTQDNFYPLPRSFADLNRTLIERMILLQYVNTRTFLTDAGARLFPNGQGAKPFLAWGSNITFPAFIKMRDDGTWDTMPVTATPAELWKNGSIAYGEGDGYGIIVLRKPDSVSPEQLHSDGTLFMDLLLKGIKMTREIGDVPIRITSLGPPAESSTFSDCYGRIWLIKTWLRKFDDQKTVTFSLPTPEGTITLMKTAQSGRVDTVEIPTLKMLTNFMSVSYSGSLKEWKNFLSRKDLIPRPFLNLSVSEGDGCLSVSSPRLTFQVDRKVLPLTEESVLGINMGYYVDRGAVVWDANSLWVADDRSNGTVVSVSRYSKPDPELNRDFQSVWGKITREEFPYNRNVYSIEGTTRIMARVETKAVPTAGVLHSVMVSSKGTVSQRSMEKVLARVLDGIAKVEEAPDAGMSFAPVSFPFLKYSRMMQESATPVRIAYQGVARMLSGDAKGAQQRLDQAVSLDPQCSVAFQGKGALAILLQNADQAEKELTRALELNPVEPMTMVLLGGVKMERQQFDQAVALFQRALQINPKIPQIYLNLAKIHAVEKQFDIAIMDLGKAIEIEPYEAKNYYLRGEAYRMARDANSALADYDRALELNPSLADARVARGMVLEAKQAFAEADLEYATTLRLEPDHPQAHFSRGLRYLRKRAFSEAVADFEVVIKFLPQFPAAYMNRGLALSSQGEYGKAIADFSKVIELDPGSAEALVQRGYSYAHVGKTSEALADLDRAVAVAPGRWFALYARGFAHLAAGAPVKTLADLKLAEEMAPNQLDIFVLKGGALLMRKDPMSALAEFNRALAIEPKDMRAHRGRGQAYADLKEMPNACLDWKQACTLGGCAELIKAQKQGNCLGL</sequence>
<feature type="active site" description="Charge relay system" evidence="6">
    <location>
        <position position="128"/>
    </location>
</feature>
<dbReference type="PANTHER" id="PTHR44858:SF1">
    <property type="entry name" value="UDP-N-ACETYLGLUCOSAMINE--PEPTIDE N-ACETYLGLUCOSAMINYLTRANSFERASE SPINDLY-RELATED"/>
    <property type="match status" value="1"/>
</dbReference>
<dbReference type="InterPro" id="IPR050498">
    <property type="entry name" value="Ycf3"/>
</dbReference>
<dbReference type="GO" id="GO:0006508">
    <property type="term" value="P:proteolysis"/>
    <property type="evidence" value="ECO:0007669"/>
    <property type="project" value="UniProtKB-KW"/>
</dbReference>
<reference evidence="9" key="1">
    <citation type="submission" date="2020-12" db="EMBL/GenBank/DDBJ databases">
        <title>Geomonas sp. Red875, isolated from river sediment.</title>
        <authorList>
            <person name="Xu Z."/>
            <person name="Zhang Z."/>
            <person name="Masuda Y."/>
            <person name="Itoh H."/>
            <person name="Senoo K."/>
        </authorList>
    </citation>
    <scope>NUCLEOTIDE SEQUENCE</scope>
    <source>
        <strain evidence="9">Red875</strain>
    </source>
</reference>
<comment type="similarity">
    <text evidence="8">Belongs to the peptidase S1B family.</text>
</comment>
<dbReference type="SUPFAM" id="SSF48452">
    <property type="entry name" value="TPR-like"/>
    <property type="match status" value="2"/>
</dbReference>
<evidence type="ECO:0000256" key="1">
    <source>
        <dbReference type="ARBA" id="ARBA00022670"/>
    </source>
</evidence>
<dbReference type="AlphaFoldDB" id="A0A8J7JJ88"/>
<organism evidence="9 10">
    <name type="scientific">Geomesophilobacter sediminis</name>
    <dbReference type="NCBI Taxonomy" id="2798584"/>
    <lineage>
        <taxon>Bacteria</taxon>
        <taxon>Pseudomonadati</taxon>
        <taxon>Thermodesulfobacteriota</taxon>
        <taxon>Desulfuromonadia</taxon>
        <taxon>Geobacterales</taxon>
        <taxon>Geobacteraceae</taxon>
        <taxon>Geomesophilobacter</taxon>
    </lineage>
</organism>
<keyword evidence="1 8" id="KW-0645">Protease</keyword>
<dbReference type="Pfam" id="PF13414">
    <property type="entry name" value="TPR_11"/>
    <property type="match status" value="1"/>
</dbReference>
<dbReference type="Pfam" id="PF13365">
    <property type="entry name" value="Trypsin_2"/>
    <property type="match status" value="1"/>
</dbReference>
<evidence type="ECO:0000256" key="5">
    <source>
        <dbReference type="ARBA" id="ARBA00022825"/>
    </source>
</evidence>
<dbReference type="Pfam" id="PF13432">
    <property type="entry name" value="TPR_16"/>
    <property type="match status" value="2"/>
</dbReference>
<feature type="repeat" description="TPR" evidence="7">
    <location>
        <begin position="718"/>
        <end position="751"/>
    </location>
</feature>
<feature type="active site" description="Charge relay system" evidence="6">
    <location>
        <position position="92"/>
    </location>
</feature>
<evidence type="ECO:0000313" key="10">
    <source>
        <dbReference type="Proteomes" id="UP000636888"/>
    </source>
</evidence>
<feature type="repeat" description="TPR" evidence="7">
    <location>
        <begin position="820"/>
        <end position="853"/>
    </location>
</feature>
<keyword evidence="8" id="KW-0732">Signal</keyword>
<feature type="repeat" description="TPR" evidence="7">
    <location>
        <begin position="922"/>
        <end position="955"/>
    </location>
</feature>
<dbReference type="RefSeq" id="WP_199383444.1">
    <property type="nucleotide sequence ID" value="NZ_JAEMHM010000005.1"/>
</dbReference>
<keyword evidence="10" id="KW-1185">Reference proteome</keyword>
<dbReference type="Proteomes" id="UP000636888">
    <property type="component" value="Unassembled WGS sequence"/>
</dbReference>
<feature type="signal peptide" evidence="8">
    <location>
        <begin position="1"/>
        <end position="23"/>
    </location>
</feature>
<keyword evidence="2" id="KW-0677">Repeat</keyword>
<evidence type="ECO:0000256" key="3">
    <source>
        <dbReference type="ARBA" id="ARBA00022801"/>
    </source>
</evidence>
<dbReference type="InterPro" id="IPR008256">
    <property type="entry name" value="Peptidase_S1B"/>
</dbReference>
<dbReference type="PROSITE" id="PS51257">
    <property type="entry name" value="PROKAR_LIPOPROTEIN"/>
    <property type="match status" value="1"/>
</dbReference>
<proteinExistence type="inferred from homology"/>
<dbReference type="PANTHER" id="PTHR44858">
    <property type="entry name" value="TETRATRICOPEPTIDE REPEAT PROTEIN 6"/>
    <property type="match status" value="1"/>
</dbReference>
<evidence type="ECO:0000313" key="9">
    <source>
        <dbReference type="EMBL" id="MBJ6724605.1"/>
    </source>
</evidence>
<dbReference type="InterPro" id="IPR019734">
    <property type="entry name" value="TPR_rpt"/>
</dbReference>
<feature type="repeat" description="TPR" evidence="7">
    <location>
        <begin position="888"/>
        <end position="921"/>
    </location>
</feature>
<gene>
    <name evidence="9" type="ORF">JFN93_07795</name>
</gene>
<keyword evidence="4 7" id="KW-0802">TPR repeat</keyword>
<dbReference type="Gene3D" id="2.40.10.120">
    <property type="match status" value="1"/>
</dbReference>
<dbReference type="EC" id="3.4.21.-" evidence="8"/>
<feature type="active site" description="Charge relay system" evidence="6">
    <location>
        <position position="199"/>
    </location>
</feature>
<feature type="repeat" description="TPR" evidence="7">
    <location>
        <begin position="956"/>
        <end position="989"/>
    </location>
</feature>
<comment type="caution">
    <text evidence="9">The sequence shown here is derived from an EMBL/GenBank/DDBJ whole genome shotgun (WGS) entry which is preliminary data.</text>
</comment>
<feature type="chain" id="PRO_5035341032" description="Serine protease" evidence="8">
    <location>
        <begin position="24"/>
        <end position="1105"/>
    </location>
</feature>
<evidence type="ECO:0000256" key="2">
    <source>
        <dbReference type="ARBA" id="ARBA00022737"/>
    </source>
</evidence>
<dbReference type="GO" id="GO:0008236">
    <property type="term" value="F:serine-type peptidase activity"/>
    <property type="evidence" value="ECO:0007669"/>
    <property type="project" value="UniProtKB-KW"/>
</dbReference>
<dbReference type="PROSITE" id="PS50293">
    <property type="entry name" value="TPR_REGION"/>
    <property type="match status" value="1"/>
</dbReference>